<dbReference type="AlphaFoldDB" id="A0A512N2P2"/>
<keyword evidence="1" id="KW-0472">Membrane</keyword>
<gene>
    <name evidence="2" type="ORF">RSO01_00470</name>
</gene>
<evidence type="ECO:0000313" key="2">
    <source>
        <dbReference type="EMBL" id="GEP52881.1"/>
    </source>
</evidence>
<name>A0A512N2P2_9HYPH</name>
<reference evidence="2 3" key="1">
    <citation type="submission" date="2019-07" db="EMBL/GenBank/DDBJ databases">
        <title>Whole genome shotgun sequence of Reyranella soli NBRC 108950.</title>
        <authorList>
            <person name="Hosoyama A."/>
            <person name="Uohara A."/>
            <person name="Ohji S."/>
            <person name="Ichikawa N."/>
        </authorList>
    </citation>
    <scope>NUCLEOTIDE SEQUENCE [LARGE SCALE GENOMIC DNA]</scope>
    <source>
        <strain evidence="2 3">NBRC 108950</strain>
    </source>
</reference>
<dbReference type="EMBL" id="BKAJ01000003">
    <property type="protein sequence ID" value="GEP52881.1"/>
    <property type="molecule type" value="Genomic_DNA"/>
</dbReference>
<keyword evidence="1" id="KW-0812">Transmembrane</keyword>
<dbReference type="Proteomes" id="UP000321058">
    <property type="component" value="Unassembled WGS sequence"/>
</dbReference>
<sequence>MLARQFPAIAAQPRASGRFDMFSRPSGPAGLAACLGVAGLLAGVLIGLGRVAPPLENSPTAAIAFARDAGLTKGRVFNHYGFGGYLISAGIPTFIDGRGELYGGDFVKRHVEAVALRGEEPLEAMLDRYTIDWTLLMPEQAANRLLARLPGWRRAYSDEVATIFVRER</sequence>
<keyword evidence="3" id="KW-1185">Reference proteome</keyword>
<evidence type="ECO:0000313" key="3">
    <source>
        <dbReference type="Proteomes" id="UP000321058"/>
    </source>
</evidence>
<keyword evidence="1" id="KW-1133">Transmembrane helix</keyword>
<protein>
    <submittedName>
        <fullName evidence="2">Uncharacterized protein</fullName>
    </submittedName>
</protein>
<accession>A0A512N2P2</accession>
<proteinExistence type="predicted"/>
<organism evidence="2 3">
    <name type="scientific">Reyranella soli</name>
    <dbReference type="NCBI Taxonomy" id="1230389"/>
    <lineage>
        <taxon>Bacteria</taxon>
        <taxon>Pseudomonadati</taxon>
        <taxon>Pseudomonadota</taxon>
        <taxon>Alphaproteobacteria</taxon>
        <taxon>Hyphomicrobiales</taxon>
        <taxon>Reyranellaceae</taxon>
        <taxon>Reyranella</taxon>
    </lineage>
</organism>
<feature type="transmembrane region" description="Helical" evidence="1">
    <location>
        <begin position="29"/>
        <end position="48"/>
    </location>
</feature>
<evidence type="ECO:0000256" key="1">
    <source>
        <dbReference type="SAM" id="Phobius"/>
    </source>
</evidence>
<comment type="caution">
    <text evidence="2">The sequence shown here is derived from an EMBL/GenBank/DDBJ whole genome shotgun (WGS) entry which is preliminary data.</text>
</comment>